<dbReference type="PATRIC" id="fig|1423739.3.peg.1712"/>
<gene>
    <name evidence="2" type="ORF">FC85_GL001633</name>
</gene>
<evidence type="ECO:0008006" key="4">
    <source>
        <dbReference type="Google" id="ProtNLM"/>
    </source>
</evidence>
<reference evidence="2 3" key="1">
    <citation type="journal article" date="2015" name="Genome Announc.">
        <title>Expanding the biotechnology potential of lactobacilli through comparative genomics of 213 strains and associated genera.</title>
        <authorList>
            <person name="Sun Z."/>
            <person name="Harris H.M."/>
            <person name="McCann A."/>
            <person name="Guo C."/>
            <person name="Argimon S."/>
            <person name="Zhang W."/>
            <person name="Yang X."/>
            <person name="Jeffery I.B."/>
            <person name="Cooney J.C."/>
            <person name="Kagawa T.F."/>
            <person name="Liu W."/>
            <person name="Song Y."/>
            <person name="Salvetti E."/>
            <person name="Wrobel A."/>
            <person name="Rasinkangas P."/>
            <person name="Parkhill J."/>
            <person name="Rea M.C."/>
            <person name="O'Sullivan O."/>
            <person name="Ritari J."/>
            <person name="Douillard F.P."/>
            <person name="Paul Ross R."/>
            <person name="Yang R."/>
            <person name="Briner A.E."/>
            <person name="Felis G.E."/>
            <person name="de Vos W.M."/>
            <person name="Barrangou R."/>
            <person name="Klaenhammer T.R."/>
            <person name="Caufield P.W."/>
            <person name="Cui Y."/>
            <person name="Zhang H."/>
            <person name="O'Toole P.W."/>
        </authorList>
    </citation>
    <scope>NUCLEOTIDE SEQUENCE [LARGE SCALE GENOMIC DNA]</scope>
    <source>
        <strain evidence="2 3">DSM 14421</strain>
    </source>
</reference>
<protein>
    <recommendedName>
        <fullName evidence="4">Surface layer protein A domain-containing protein</fullName>
    </recommendedName>
</protein>
<keyword evidence="1" id="KW-0732">Signal</keyword>
<evidence type="ECO:0000313" key="3">
    <source>
        <dbReference type="Proteomes" id="UP000052013"/>
    </source>
</evidence>
<evidence type="ECO:0000256" key="1">
    <source>
        <dbReference type="SAM" id="SignalP"/>
    </source>
</evidence>
<dbReference type="Proteomes" id="UP000052013">
    <property type="component" value="Unassembled WGS sequence"/>
</dbReference>
<feature type="chain" id="PRO_5006410432" description="Surface layer protein A domain-containing protein" evidence="1">
    <location>
        <begin position="31"/>
        <end position="150"/>
    </location>
</feature>
<sequence>MLRNKFLPLSLLAALTLLGTATLNSTPAHAANNAGVRPGSLTYHKTDQFATIGTNYKSFKLYNHVPNSKYKQIKTISWKKAKMSSYGVVNNAVHIDMFASQGLQYNWYRISKANVLRNRTPNNQQKKVQKYWVYGQALVFPKTTQLVFAK</sequence>
<evidence type="ECO:0000313" key="2">
    <source>
        <dbReference type="EMBL" id="KRL63208.1"/>
    </source>
</evidence>
<dbReference type="EMBL" id="AZEY01000104">
    <property type="protein sequence ID" value="KRL63208.1"/>
    <property type="molecule type" value="Genomic_DNA"/>
</dbReference>
<accession>A0A0R1SAT4</accession>
<organism evidence="2 3">
    <name type="scientific">Lentilactobacillus diolivorans DSM 14421</name>
    <dbReference type="NCBI Taxonomy" id="1423739"/>
    <lineage>
        <taxon>Bacteria</taxon>
        <taxon>Bacillati</taxon>
        <taxon>Bacillota</taxon>
        <taxon>Bacilli</taxon>
        <taxon>Lactobacillales</taxon>
        <taxon>Lactobacillaceae</taxon>
        <taxon>Lentilactobacillus</taxon>
    </lineage>
</organism>
<feature type="signal peptide" evidence="1">
    <location>
        <begin position="1"/>
        <end position="30"/>
    </location>
</feature>
<dbReference type="RefSeq" id="WP_057865949.1">
    <property type="nucleotide sequence ID" value="NZ_AZEY01000104.1"/>
</dbReference>
<proteinExistence type="predicted"/>
<name>A0A0R1SAT4_9LACO</name>
<dbReference type="AlphaFoldDB" id="A0A0R1SAT4"/>
<comment type="caution">
    <text evidence="2">The sequence shown here is derived from an EMBL/GenBank/DDBJ whole genome shotgun (WGS) entry which is preliminary data.</text>
</comment>